<proteinExistence type="predicted"/>
<comment type="caution">
    <text evidence="4">The sequence shown here is derived from an EMBL/GenBank/DDBJ whole genome shotgun (WGS) entry which is preliminary data.</text>
</comment>
<feature type="region of interest" description="Disordered" evidence="2">
    <location>
        <begin position="1"/>
        <end position="38"/>
    </location>
</feature>
<reference evidence="4 5" key="1">
    <citation type="submission" date="2019-03" db="EMBL/GenBank/DDBJ databases">
        <title>Single cell metagenomics reveals metabolic interactions within the superorganism composed of flagellate Streblomastix strix and complex community of Bacteroidetes bacteria on its surface.</title>
        <authorList>
            <person name="Treitli S.C."/>
            <person name="Kolisko M."/>
            <person name="Husnik F."/>
            <person name="Keeling P."/>
            <person name="Hampl V."/>
        </authorList>
    </citation>
    <scope>NUCLEOTIDE SEQUENCE [LARGE SCALE GENOMIC DNA]</scope>
    <source>
        <strain evidence="4">ST1C</strain>
    </source>
</reference>
<evidence type="ECO:0000259" key="3">
    <source>
        <dbReference type="PROSITE" id="PS51898"/>
    </source>
</evidence>
<keyword evidence="1" id="KW-0233">DNA recombination</keyword>
<accession>A0A5J4V1L2</accession>
<dbReference type="GO" id="GO:0015074">
    <property type="term" value="P:DNA integration"/>
    <property type="evidence" value="ECO:0007669"/>
    <property type="project" value="InterPro"/>
</dbReference>
<dbReference type="PROSITE" id="PS51898">
    <property type="entry name" value="TYR_RECOMBINASE"/>
    <property type="match status" value="1"/>
</dbReference>
<name>A0A5J4V1L2_9EUKA</name>
<dbReference type="SUPFAM" id="SSF56349">
    <property type="entry name" value="DNA breaking-rejoining enzymes"/>
    <property type="match status" value="1"/>
</dbReference>
<evidence type="ECO:0000256" key="1">
    <source>
        <dbReference type="ARBA" id="ARBA00023172"/>
    </source>
</evidence>
<feature type="domain" description="Tyr recombinase" evidence="3">
    <location>
        <begin position="117"/>
        <end position="316"/>
    </location>
</feature>
<dbReference type="EMBL" id="SNRW01010402">
    <property type="protein sequence ID" value="KAA6376619.1"/>
    <property type="molecule type" value="Genomic_DNA"/>
</dbReference>
<gene>
    <name evidence="4" type="ORF">EZS28_027854</name>
</gene>
<evidence type="ECO:0000313" key="5">
    <source>
        <dbReference type="Proteomes" id="UP000324800"/>
    </source>
</evidence>
<dbReference type="Gene3D" id="1.10.443.10">
    <property type="entry name" value="Intergrase catalytic core"/>
    <property type="match status" value="1"/>
</dbReference>
<feature type="non-terminal residue" evidence="4">
    <location>
        <position position="1"/>
    </location>
</feature>
<dbReference type="InterPro" id="IPR013762">
    <property type="entry name" value="Integrase-like_cat_sf"/>
</dbReference>
<dbReference type="Proteomes" id="UP000324800">
    <property type="component" value="Unassembled WGS sequence"/>
</dbReference>
<evidence type="ECO:0000313" key="4">
    <source>
        <dbReference type="EMBL" id="KAA6376619.1"/>
    </source>
</evidence>
<dbReference type="InterPro" id="IPR002104">
    <property type="entry name" value="Integrase_catalytic"/>
</dbReference>
<dbReference type="GO" id="GO:0003677">
    <property type="term" value="F:DNA binding"/>
    <property type="evidence" value="ECO:0007669"/>
    <property type="project" value="InterPro"/>
</dbReference>
<dbReference type="Pfam" id="PF00589">
    <property type="entry name" value="Phage_integrase"/>
    <property type="match status" value="1"/>
</dbReference>
<evidence type="ECO:0000256" key="2">
    <source>
        <dbReference type="SAM" id="MobiDB-lite"/>
    </source>
</evidence>
<organism evidence="4 5">
    <name type="scientific">Streblomastix strix</name>
    <dbReference type="NCBI Taxonomy" id="222440"/>
    <lineage>
        <taxon>Eukaryota</taxon>
        <taxon>Metamonada</taxon>
        <taxon>Preaxostyla</taxon>
        <taxon>Oxymonadida</taxon>
        <taxon>Streblomastigidae</taxon>
        <taxon>Streblomastix</taxon>
    </lineage>
</organism>
<protein>
    <recommendedName>
        <fullName evidence="3">Tyr recombinase domain-containing protein</fullName>
    </recommendedName>
</protein>
<feature type="compositionally biased region" description="Acidic residues" evidence="2">
    <location>
        <begin position="16"/>
        <end position="34"/>
    </location>
</feature>
<dbReference type="AlphaFoldDB" id="A0A5J4V1L2"/>
<dbReference type="GO" id="GO:0006310">
    <property type="term" value="P:DNA recombination"/>
    <property type="evidence" value="ECO:0007669"/>
    <property type="project" value="UniProtKB-KW"/>
</dbReference>
<dbReference type="InterPro" id="IPR011010">
    <property type="entry name" value="DNA_brk_join_enz"/>
</dbReference>
<sequence>INDEFNIGLERGESDSGTENEEDVVETSSGEDNDFTGQRGELGEALFKQCLYKSGLTTGSINNIIRSWRGSWRRHACSLSSFFEYWQQQGKTIEQLAETEKPYIIIVNYILMKLDSKHTDASIIQSQTSLSSQAEERDEGNLDQKQLMKIVLTLFMIYSVCRLAELQSARLDVIKQQEGIIIIKTNLGKGKSGDLEVTLSEVNNDKVCPVKWWRSWSDKRKLKNEWSQMQIWRNSNEGQNWTCDQCSKGIREIMRAAGIEKKYTVTSIRKASISAMIKLGKSKQEIDRWSRHSEAAATVRMLYDANNNIKKLDKMQSDDQIQTATNAIISFTDSFTKNKEIQQNEQYESDSEQTTSLTQVTSSLISLSFQIKNQTCNSVTQIPTLLQSLIELTRIRLGTHLNQEEDRLRLEVRRWSRQCLFFIQVYGNAQVQIEIVSYKHGRVISISFCTSGGIGEEQDAEIRNGLFRIKMFLKELHEGRNSSWQPSFHPLPLLARRTVEQIEEEGANEEIDAQLSNKGNGWTIKQRANEAKAATLNHFINWD</sequence>